<protein>
    <recommendedName>
        <fullName evidence="1">Polymerase/histidinol phosphatase N-terminal domain-containing protein</fullName>
    </recommendedName>
</protein>
<proteinExistence type="predicted"/>
<comment type="caution">
    <text evidence="2">The sequence shown here is derived from an EMBL/GenBank/DDBJ whole genome shotgun (WGS) entry which is preliminary data.</text>
</comment>
<dbReference type="InterPro" id="IPR004013">
    <property type="entry name" value="PHP_dom"/>
</dbReference>
<name>A0A2G9YRX6_9BACT</name>
<dbReference type="Gene3D" id="3.20.20.140">
    <property type="entry name" value="Metal-dependent hydrolases"/>
    <property type="match status" value="1"/>
</dbReference>
<dbReference type="PANTHER" id="PTHR42924">
    <property type="entry name" value="EXONUCLEASE"/>
    <property type="match status" value="1"/>
</dbReference>
<evidence type="ECO:0000313" key="2">
    <source>
        <dbReference type="EMBL" id="PIP21952.1"/>
    </source>
</evidence>
<dbReference type="InterPro" id="IPR003141">
    <property type="entry name" value="Pol/His_phosphatase_N"/>
</dbReference>
<dbReference type="PANTHER" id="PTHR42924:SF3">
    <property type="entry name" value="POLYMERASE_HISTIDINOL PHOSPHATASE N-TERMINAL DOMAIN-CONTAINING PROTEIN"/>
    <property type="match status" value="1"/>
</dbReference>
<feature type="non-terminal residue" evidence="2">
    <location>
        <position position="140"/>
    </location>
</feature>
<dbReference type="GO" id="GO:0035312">
    <property type="term" value="F:5'-3' DNA exonuclease activity"/>
    <property type="evidence" value="ECO:0007669"/>
    <property type="project" value="TreeGrafter"/>
</dbReference>
<dbReference type="EMBL" id="PCRM01000004">
    <property type="protein sequence ID" value="PIP21952.1"/>
    <property type="molecule type" value="Genomic_DNA"/>
</dbReference>
<sequence length="140" mass="15709">MPKQGLKKIEEIIQLSKADLHIHSNYSDGAPSVEEILDYVEHYTDLDVIAITDHDTLEGSLKAQTLTKEKNYRFELIVGEEISSQQGHILGLFLKEKIEPGLSAHEVLLQIKKQGGIAIASHPFVRTKWKNPLIIIMNGV</sequence>
<dbReference type="SUPFAM" id="SSF89550">
    <property type="entry name" value="PHP domain-like"/>
    <property type="match status" value="1"/>
</dbReference>
<dbReference type="Pfam" id="PF02811">
    <property type="entry name" value="PHP"/>
    <property type="match status" value="1"/>
</dbReference>
<dbReference type="SMART" id="SM00481">
    <property type="entry name" value="POLIIIAc"/>
    <property type="match status" value="1"/>
</dbReference>
<dbReference type="InterPro" id="IPR052018">
    <property type="entry name" value="PHP_domain"/>
</dbReference>
<organism evidence="2 3">
    <name type="scientific">Candidatus Nealsonbacteria bacterium CG23_combo_of_CG06-09_8_20_14_all_40_13</name>
    <dbReference type="NCBI Taxonomy" id="1974724"/>
    <lineage>
        <taxon>Bacteria</taxon>
        <taxon>Candidatus Nealsoniibacteriota</taxon>
    </lineage>
</organism>
<feature type="domain" description="Polymerase/histidinol phosphatase N-terminal" evidence="1">
    <location>
        <begin position="18"/>
        <end position="86"/>
    </location>
</feature>
<reference evidence="2 3" key="1">
    <citation type="submission" date="2017-09" db="EMBL/GenBank/DDBJ databases">
        <title>Depth-based differentiation of microbial function through sediment-hosted aquifers and enrichment of novel symbionts in the deep terrestrial subsurface.</title>
        <authorList>
            <person name="Probst A.J."/>
            <person name="Ladd B."/>
            <person name="Jarett J.K."/>
            <person name="Geller-Mcgrath D.E."/>
            <person name="Sieber C.M."/>
            <person name="Emerson J.B."/>
            <person name="Anantharaman K."/>
            <person name="Thomas B.C."/>
            <person name="Malmstrom R."/>
            <person name="Stieglmeier M."/>
            <person name="Klingl A."/>
            <person name="Woyke T."/>
            <person name="Ryan C.M."/>
            <person name="Banfield J.F."/>
        </authorList>
    </citation>
    <scope>NUCLEOTIDE SEQUENCE [LARGE SCALE GENOMIC DNA]</scope>
    <source>
        <strain evidence="2">CG23_combo_of_CG06-09_8_20_14_all_40_13</strain>
    </source>
</reference>
<dbReference type="AlphaFoldDB" id="A0A2G9YRX6"/>
<evidence type="ECO:0000259" key="1">
    <source>
        <dbReference type="SMART" id="SM00481"/>
    </source>
</evidence>
<accession>A0A2G9YRX6</accession>
<dbReference type="InterPro" id="IPR016195">
    <property type="entry name" value="Pol/histidinol_Pase-like"/>
</dbReference>
<dbReference type="Proteomes" id="UP000231567">
    <property type="component" value="Unassembled WGS sequence"/>
</dbReference>
<gene>
    <name evidence="2" type="ORF">COX39_00185</name>
</gene>
<evidence type="ECO:0000313" key="3">
    <source>
        <dbReference type="Proteomes" id="UP000231567"/>
    </source>
</evidence>
<dbReference type="GO" id="GO:0004534">
    <property type="term" value="F:5'-3' RNA exonuclease activity"/>
    <property type="evidence" value="ECO:0007669"/>
    <property type="project" value="TreeGrafter"/>
</dbReference>